<keyword evidence="2" id="KW-0479">Metal-binding</keyword>
<dbReference type="GO" id="GO:0035259">
    <property type="term" value="F:nuclear glucocorticoid receptor binding"/>
    <property type="evidence" value="ECO:0007669"/>
    <property type="project" value="TreeGrafter"/>
</dbReference>
<organism evidence="11 12">
    <name type="scientific">Soboliphyme baturini</name>
    <dbReference type="NCBI Taxonomy" id="241478"/>
    <lineage>
        <taxon>Eukaryota</taxon>
        <taxon>Metazoa</taxon>
        <taxon>Ecdysozoa</taxon>
        <taxon>Nematoda</taxon>
        <taxon>Enoplea</taxon>
        <taxon>Dorylaimia</taxon>
        <taxon>Dioctophymatida</taxon>
        <taxon>Dioctophymatoidea</taxon>
        <taxon>Soboliphymatidae</taxon>
        <taxon>Soboliphyme</taxon>
    </lineage>
</organism>
<dbReference type="GO" id="GO:0000981">
    <property type="term" value="F:DNA-binding transcription factor activity, RNA polymerase II-specific"/>
    <property type="evidence" value="ECO:0007669"/>
    <property type="project" value="TreeGrafter"/>
</dbReference>
<protein>
    <recommendedName>
        <fullName evidence="10">Nuclear receptor domain-containing protein</fullName>
    </recommendedName>
</protein>
<keyword evidence="8" id="KW-0675">Receptor</keyword>
<dbReference type="SUPFAM" id="SSF57716">
    <property type="entry name" value="Glucocorticoid receptor-like (DNA-binding domain)"/>
    <property type="match status" value="1"/>
</dbReference>
<evidence type="ECO:0000256" key="1">
    <source>
        <dbReference type="ARBA" id="ARBA00004123"/>
    </source>
</evidence>
<sequence length="179" mass="19990">MGNDQSAFHTPSPAVRTYYKNQVAASKAISNNGTYNNGPALFHSNGSELFNQPGINGDEPNISSPPGSTNESTRVLFKEMLPVTEAITSSDASCITCVICKDRATGKHYGANSCDGCKGFFRRTIRKNQLYTCRFSRNCVIDKDKRNTCRYCRFQKCLKVGMKREGKMRFIVFGFSVFF</sequence>
<evidence type="ECO:0000256" key="4">
    <source>
        <dbReference type="ARBA" id="ARBA00022833"/>
    </source>
</evidence>
<feature type="domain" description="Nuclear receptor" evidence="10">
    <location>
        <begin position="94"/>
        <end position="169"/>
    </location>
</feature>
<reference evidence="11 12" key="1">
    <citation type="submission" date="2018-11" db="EMBL/GenBank/DDBJ databases">
        <authorList>
            <consortium name="Pathogen Informatics"/>
        </authorList>
    </citation>
    <scope>NUCLEOTIDE SEQUENCE [LARGE SCALE GENOMIC DNA]</scope>
</reference>
<evidence type="ECO:0000256" key="3">
    <source>
        <dbReference type="ARBA" id="ARBA00022771"/>
    </source>
</evidence>
<dbReference type="Pfam" id="PF00105">
    <property type="entry name" value="zf-C4"/>
    <property type="match status" value="1"/>
</dbReference>
<dbReference type="FunFam" id="3.30.50.10:FF:000056">
    <property type="entry name" value="Peroxisome proliferator-activated receptor gamma"/>
    <property type="match status" value="1"/>
</dbReference>
<evidence type="ECO:0000313" key="11">
    <source>
        <dbReference type="EMBL" id="VDP02220.1"/>
    </source>
</evidence>
<dbReference type="PROSITE" id="PS00031">
    <property type="entry name" value="NUCLEAR_REC_DBD_1"/>
    <property type="match status" value="1"/>
</dbReference>
<dbReference type="GO" id="GO:0071376">
    <property type="term" value="P:cellular response to corticotropin-releasing hormone stimulus"/>
    <property type="evidence" value="ECO:0007669"/>
    <property type="project" value="TreeGrafter"/>
</dbReference>
<keyword evidence="12" id="KW-1185">Reference proteome</keyword>
<keyword evidence="9" id="KW-0539">Nucleus</keyword>
<keyword evidence="6" id="KW-0238">DNA-binding</keyword>
<evidence type="ECO:0000256" key="5">
    <source>
        <dbReference type="ARBA" id="ARBA00023015"/>
    </source>
</evidence>
<dbReference type="SMART" id="SM00399">
    <property type="entry name" value="ZnF_C4"/>
    <property type="match status" value="1"/>
</dbReference>
<dbReference type="AlphaFoldDB" id="A0A3P8AEX5"/>
<dbReference type="Proteomes" id="UP000270296">
    <property type="component" value="Unassembled WGS sequence"/>
</dbReference>
<keyword evidence="7" id="KW-0804">Transcription</keyword>
<keyword evidence="3" id="KW-0863">Zinc-finger</keyword>
<dbReference type="InterPro" id="IPR001628">
    <property type="entry name" value="Znf_hrmn_rcpt"/>
</dbReference>
<dbReference type="GO" id="GO:0008270">
    <property type="term" value="F:zinc ion binding"/>
    <property type="evidence" value="ECO:0007669"/>
    <property type="project" value="UniProtKB-KW"/>
</dbReference>
<comment type="subcellular location">
    <subcellularLocation>
        <location evidence="1">Nucleus</location>
    </subcellularLocation>
</comment>
<dbReference type="PANTHER" id="PTHR24085:SF4">
    <property type="entry name" value="NUCLEAR HORMONE RECEPTOR HR38-RELATED"/>
    <property type="match status" value="1"/>
</dbReference>
<evidence type="ECO:0000256" key="8">
    <source>
        <dbReference type="ARBA" id="ARBA00023170"/>
    </source>
</evidence>
<evidence type="ECO:0000256" key="7">
    <source>
        <dbReference type="ARBA" id="ARBA00023163"/>
    </source>
</evidence>
<gene>
    <name evidence="11" type="ORF">SBAD_LOCUS3745</name>
</gene>
<evidence type="ECO:0000256" key="2">
    <source>
        <dbReference type="ARBA" id="ARBA00022723"/>
    </source>
</evidence>
<proteinExistence type="predicted"/>
<keyword evidence="5" id="KW-0805">Transcription regulation</keyword>
<dbReference type="GO" id="GO:0000978">
    <property type="term" value="F:RNA polymerase II cis-regulatory region sequence-specific DNA binding"/>
    <property type="evidence" value="ECO:0007669"/>
    <property type="project" value="InterPro"/>
</dbReference>
<dbReference type="InterPro" id="IPR049636">
    <property type="entry name" value="HNF4-like_DBD"/>
</dbReference>
<dbReference type="PROSITE" id="PS51030">
    <property type="entry name" value="NUCLEAR_REC_DBD_2"/>
    <property type="match status" value="1"/>
</dbReference>
<dbReference type="GO" id="GO:0005634">
    <property type="term" value="C:nucleus"/>
    <property type="evidence" value="ECO:0007669"/>
    <property type="project" value="UniProtKB-SubCell"/>
</dbReference>
<keyword evidence="4" id="KW-0862">Zinc</keyword>
<accession>A0A3P8AEX5</accession>
<dbReference type="CDD" id="cd06960">
    <property type="entry name" value="NR_DBD_HNF4A"/>
    <property type="match status" value="1"/>
</dbReference>
<dbReference type="EMBL" id="UZAM01007925">
    <property type="protein sequence ID" value="VDP02220.1"/>
    <property type="molecule type" value="Genomic_DNA"/>
</dbReference>
<dbReference type="PRINTS" id="PR00047">
    <property type="entry name" value="STROIDFINGER"/>
</dbReference>
<dbReference type="PANTHER" id="PTHR24085">
    <property type="entry name" value="NUCLEAR HORMONE RECEPTOR"/>
    <property type="match status" value="1"/>
</dbReference>
<name>A0A3P8AEX5_9BILA</name>
<dbReference type="GO" id="GO:0005667">
    <property type="term" value="C:transcription regulator complex"/>
    <property type="evidence" value="ECO:0007669"/>
    <property type="project" value="TreeGrafter"/>
</dbReference>
<dbReference type="OrthoDB" id="5771769at2759"/>
<evidence type="ECO:0000313" key="12">
    <source>
        <dbReference type="Proteomes" id="UP000270296"/>
    </source>
</evidence>
<evidence type="ECO:0000256" key="6">
    <source>
        <dbReference type="ARBA" id="ARBA00023125"/>
    </source>
</evidence>
<dbReference type="InterPro" id="IPR013088">
    <property type="entry name" value="Znf_NHR/GATA"/>
</dbReference>
<evidence type="ECO:0000256" key="9">
    <source>
        <dbReference type="ARBA" id="ARBA00023242"/>
    </source>
</evidence>
<dbReference type="Gene3D" id="3.30.50.10">
    <property type="entry name" value="Erythroid Transcription Factor GATA-1, subunit A"/>
    <property type="match status" value="1"/>
</dbReference>
<evidence type="ECO:0000259" key="10">
    <source>
        <dbReference type="PROSITE" id="PS51030"/>
    </source>
</evidence>